<protein>
    <submittedName>
        <fullName evidence="1">Beta-3-deoxy-D-manno-oct-2-ulosonic acid transferase</fullName>
    </submittedName>
</protein>
<dbReference type="RefSeq" id="WP_126752481.1">
    <property type="nucleotide sequence ID" value="NZ_JBHUMT010000015.1"/>
</dbReference>
<dbReference type="InterPro" id="IPR007833">
    <property type="entry name" value="Capsule_polysaccharide_synth"/>
</dbReference>
<reference evidence="1 2" key="1">
    <citation type="journal article" date="2011" name="Front. Microbiol.">
        <title>Genomic signatures of strain selection and enhancement in Bacillus atrophaeus var. globigii, a historical biowarfare simulant.</title>
        <authorList>
            <person name="Gibbons H.S."/>
            <person name="Broomall S.M."/>
            <person name="McNew L.A."/>
            <person name="Daligault H."/>
            <person name="Chapman C."/>
            <person name="Bruce D."/>
            <person name="Karavis M."/>
            <person name="Krepps M."/>
            <person name="McGregor P.A."/>
            <person name="Hong C."/>
            <person name="Park K.H."/>
            <person name="Akmal A."/>
            <person name="Feldman A."/>
            <person name="Lin J.S."/>
            <person name="Chang W.E."/>
            <person name="Higgs B.W."/>
            <person name="Demirev P."/>
            <person name="Lindquist J."/>
            <person name="Liem A."/>
            <person name="Fochler E."/>
            <person name="Read T.D."/>
            <person name="Tapia R."/>
            <person name="Johnson S."/>
            <person name="Bishop-Lilly K.A."/>
            <person name="Detter C."/>
            <person name="Han C."/>
            <person name="Sozhamannan S."/>
            <person name="Rosenzweig C.N."/>
            <person name="Skowronski E.W."/>
        </authorList>
    </citation>
    <scope>NUCLEOTIDE SEQUENCE [LARGE SCALE GENOMIC DNA]</scope>
    <source>
        <strain evidence="1 2">TPS4-2</strain>
    </source>
</reference>
<dbReference type="GO" id="GO:0016740">
    <property type="term" value="F:transferase activity"/>
    <property type="evidence" value="ECO:0007669"/>
    <property type="project" value="UniProtKB-KW"/>
</dbReference>
<keyword evidence="1" id="KW-0808">Transferase</keyword>
<dbReference type="CDD" id="cd16439">
    <property type="entry name" value="beta_Kdo_transferase_KpsC_2"/>
    <property type="match status" value="1"/>
</dbReference>
<comment type="caution">
    <text evidence="1">The sequence shown here is derived from an EMBL/GenBank/DDBJ whole genome shotgun (WGS) entry which is preliminary data.</text>
</comment>
<dbReference type="AlphaFoldDB" id="A0A432YRP1"/>
<evidence type="ECO:0000313" key="2">
    <source>
        <dbReference type="Proteomes" id="UP000288361"/>
    </source>
</evidence>
<gene>
    <name evidence="1" type="ORF">CWI73_09090</name>
</gene>
<evidence type="ECO:0000313" key="1">
    <source>
        <dbReference type="EMBL" id="RUO64300.1"/>
    </source>
</evidence>
<sequence length="350" mass="38823">MITSIKPPVYIVGVKRFWKPSWQQFFGYLQPQFVAKPSQVPAGASALIWGLQTPQSAFNNKVKVYRVEDGFLRSVGLGAEFTRPCSWVVDSRGLYFDATQSSDLEHLLQNGSFTDKDKHRAKALIQQLNTTGVNKYNTGSNSWQPPVTHKRIILVPGQVESDASIQLGSPVIKTNMGLLQQVREQNPDAFIIYKPHPDVVAGARAAGQGEERTKQLCDDYVTSASINQVFAAADEVHTLTSLSGFEALIRGKKVHCYGQPFYSGWGLTTDYNPQPRRTRTLELSELVAAALIHYPMYRLAHSGSQSVTPEQVIACLQKQRQQQSTLIAKAVALPGTLLKKSVRKLLNAKR</sequence>
<dbReference type="GO" id="GO:0015774">
    <property type="term" value="P:polysaccharide transport"/>
    <property type="evidence" value="ECO:0007669"/>
    <property type="project" value="InterPro"/>
</dbReference>
<name>A0A432YRP1_9GAMM</name>
<proteinExistence type="predicted"/>
<dbReference type="GO" id="GO:0000271">
    <property type="term" value="P:polysaccharide biosynthetic process"/>
    <property type="evidence" value="ECO:0007669"/>
    <property type="project" value="InterPro"/>
</dbReference>
<dbReference type="EMBL" id="PIQA01000006">
    <property type="protein sequence ID" value="RUO64300.1"/>
    <property type="molecule type" value="Genomic_DNA"/>
</dbReference>
<organism evidence="1 2">
    <name type="scientific">Idiomarina piscisalsi</name>
    <dbReference type="NCBI Taxonomy" id="1096243"/>
    <lineage>
        <taxon>Bacteria</taxon>
        <taxon>Pseudomonadati</taxon>
        <taxon>Pseudomonadota</taxon>
        <taxon>Gammaproteobacteria</taxon>
        <taxon>Alteromonadales</taxon>
        <taxon>Idiomarinaceae</taxon>
        <taxon>Idiomarina</taxon>
    </lineage>
</organism>
<dbReference type="Pfam" id="PF05159">
    <property type="entry name" value="Capsule_synth"/>
    <property type="match status" value="2"/>
</dbReference>
<dbReference type="Proteomes" id="UP000288361">
    <property type="component" value="Unassembled WGS sequence"/>
</dbReference>
<accession>A0A432YRP1</accession>